<feature type="compositionally biased region" description="Basic and acidic residues" evidence="4">
    <location>
        <begin position="119"/>
        <end position="128"/>
    </location>
</feature>
<dbReference type="InterPro" id="IPR050964">
    <property type="entry name" value="Striated_Muscle_Regulatory"/>
</dbReference>
<dbReference type="PROSITE" id="PS50853">
    <property type="entry name" value="FN3"/>
    <property type="match status" value="1"/>
</dbReference>
<dbReference type="Gene3D" id="3.20.20.80">
    <property type="entry name" value="Glycosidases"/>
    <property type="match status" value="1"/>
</dbReference>
<dbReference type="CDD" id="cd00063">
    <property type="entry name" value="FN3"/>
    <property type="match status" value="1"/>
</dbReference>
<dbReference type="eggNOG" id="COG5184">
    <property type="taxonomic scope" value="Bacteria"/>
</dbReference>
<comment type="caution">
    <text evidence="6">The sequence shown here is derived from an EMBL/GenBank/DDBJ whole genome shotgun (WGS) entry which is preliminary data.</text>
</comment>
<dbReference type="InterPro" id="IPR013783">
    <property type="entry name" value="Ig-like_fold"/>
</dbReference>
<dbReference type="Gene3D" id="2.60.40.10">
    <property type="entry name" value="Immunoglobulins"/>
    <property type="match status" value="1"/>
</dbReference>
<keyword evidence="1" id="KW-0677">Repeat</keyword>
<evidence type="ECO:0000256" key="2">
    <source>
        <dbReference type="ARBA" id="ARBA00023295"/>
    </source>
</evidence>
<dbReference type="InterPro" id="IPR033803">
    <property type="entry name" value="CBD-like_Golvesin-Xly"/>
</dbReference>
<keyword evidence="3" id="KW-0624">Polysaccharide degradation</keyword>
<evidence type="ECO:0000259" key="5">
    <source>
        <dbReference type="PROSITE" id="PS50853"/>
    </source>
</evidence>
<dbReference type="SUPFAM" id="SSF49265">
    <property type="entry name" value="Fibronectin type III"/>
    <property type="match status" value="1"/>
</dbReference>
<dbReference type="HOGENOM" id="CLU_288842_0_0_11"/>
<feature type="region of interest" description="Disordered" evidence="4">
    <location>
        <begin position="91"/>
        <end position="130"/>
    </location>
</feature>
<evidence type="ECO:0000256" key="3">
    <source>
        <dbReference type="ARBA" id="ARBA00023326"/>
    </source>
</evidence>
<evidence type="ECO:0000313" key="6">
    <source>
        <dbReference type="EMBL" id="CCH71521.1"/>
    </source>
</evidence>
<protein>
    <recommendedName>
        <fullName evidence="5">Fibronectin type-III domain-containing protein</fullName>
    </recommendedName>
</protein>
<dbReference type="Pfam" id="PF25275">
    <property type="entry name" value="Golvesin_C"/>
    <property type="match status" value="1"/>
</dbReference>
<name>N0E5S4_9MICO</name>
<reference evidence="6 7" key="1">
    <citation type="journal article" date="2013" name="ISME J.">
        <title>A metabolic model for members of the genus Tetrasphaera involved in enhanced biological phosphorus removal.</title>
        <authorList>
            <person name="Kristiansen R."/>
            <person name="Nguyen H.T.T."/>
            <person name="Saunders A.M."/>
            <person name="Nielsen J.L."/>
            <person name="Wimmer R."/>
            <person name="Le V.Q."/>
            <person name="McIlroy S.J."/>
            <person name="Petrovski S."/>
            <person name="Seviour R.J."/>
            <person name="Calteau A."/>
            <person name="Nielsen K.L."/>
            <person name="Nielsen P.H."/>
        </authorList>
    </citation>
    <scope>NUCLEOTIDE SEQUENCE [LARGE SCALE GENOMIC DNA]</scope>
    <source>
        <strain evidence="6 7">Lp2</strain>
    </source>
</reference>
<dbReference type="GO" id="GO:0016798">
    <property type="term" value="F:hydrolase activity, acting on glycosyl bonds"/>
    <property type="evidence" value="ECO:0007669"/>
    <property type="project" value="UniProtKB-KW"/>
</dbReference>
<gene>
    <name evidence="6" type="ORF">BN10_980016</name>
</gene>
<dbReference type="Proteomes" id="UP000013167">
    <property type="component" value="Unassembled WGS sequence"/>
</dbReference>
<keyword evidence="2" id="KW-0326">Glycosidase</keyword>
<dbReference type="Pfam" id="PF08924">
    <property type="entry name" value="Rv2525c_GlyHyd-like"/>
    <property type="match status" value="1"/>
</dbReference>
<dbReference type="GO" id="GO:0000272">
    <property type="term" value="P:polysaccharide catabolic process"/>
    <property type="evidence" value="ECO:0007669"/>
    <property type="project" value="UniProtKB-KW"/>
</dbReference>
<dbReference type="eggNOG" id="COG4991">
    <property type="taxonomic scope" value="Bacteria"/>
</dbReference>
<dbReference type="eggNOG" id="COG3325">
    <property type="taxonomic scope" value="Bacteria"/>
</dbReference>
<organism evidence="6 7">
    <name type="scientific">Phycicoccus elongatus Lp2</name>
    <dbReference type="NCBI Taxonomy" id="1193181"/>
    <lineage>
        <taxon>Bacteria</taxon>
        <taxon>Bacillati</taxon>
        <taxon>Actinomycetota</taxon>
        <taxon>Actinomycetes</taxon>
        <taxon>Micrococcales</taxon>
        <taxon>Intrasporangiaceae</taxon>
        <taxon>Phycicoccus</taxon>
    </lineage>
</organism>
<dbReference type="Pfam" id="PF00041">
    <property type="entry name" value="fn3"/>
    <property type="match status" value="1"/>
</dbReference>
<dbReference type="STRING" id="1193181.BN10_980016"/>
<dbReference type="SUPFAM" id="SSF51445">
    <property type="entry name" value="(Trans)glycosidases"/>
    <property type="match status" value="1"/>
</dbReference>
<dbReference type="InterPro" id="IPR015020">
    <property type="entry name" value="Rv2525c-like_Glyco_Hydro-like"/>
</dbReference>
<proteinExistence type="predicted"/>
<dbReference type="PANTHER" id="PTHR13817:SF73">
    <property type="entry name" value="FIBRONECTIN TYPE-III DOMAIN-CONTAINING PROTEIN"/>
    <property type="match status" value="1"/>
</dbReference>
<dbReference type="InterPro" id="IPR003961">
    <property type="entry name" value="FN3_dom"/>
</dbReference>
<evidence type="ECO:0000313" key="7">
    <source>
        <dbReference type="Proteomes" id="UP000013167"/>
    </source>
</evidence>
<dbReference type="InterPro" id="IPR036116">
    <property type="entry name" value="FN3_sf"/>
</dbReference>
<dbReference type="AlphaFoldDB" id="N0E5S4"/>
<keyword evidence="3" id="KW-0119">Carbohydrate metabolism</keyword>
<dbReference type="EMBL" id="CAIZ01000172">
    <property type="protein sequence ID" value="CCH71521.1"/>
    <property type="molecule type" value="Genomic_DNA"/>
</dbReference>
<evidence type="ECO:0000256" key="1">
    <source>
        <dbReference type="ARBA" id="ARBA00022737"/>
    </source>
</evidence>
<dbReference type="InterPro" id="IPR017853">
    <property type="entry name" value="GH"/>
</dbReference>
<feature type="region of interest" description="Disordered" evidence="4">
    <location>
        <begin position="162"/>
        <end position="193"/>
    </location>
</feature>
<feature type="domain" description="Fibronectin type-III" evidence="5">
    <location>
        <begin position="598"/>
        <end position="688"/>
    </location>
</feature>
<accession>N0E5S4</accession>
<keyword evidence="7" id="KW-1185">Reference proteome</keyword>
<evidence type="ECO:0000256" key="4">
    <source>
        <dbReference type="SAM" id="MobiDB-lite"/>
    </source>
</evidence>
<dbReference type="PANTHER" id="PTHR13817">
    <property type="entry name" value="TITIN"/>
    <property type="match status" value="1"/>
</dbReference>
<sequence>MHPGSLRRLVAALAVSVGVGGLTVPVAEAAPAEKQVAYAGVTVSVPADWPVIDLDASDDVCVRLDVDAVYLGTAPEQQNCPSRAVGRGNTVWIGPTGADEQTATGRKGWSSPGARGTIRRNDQDKRSDVALQGRGVSVRTGWGPQGSAAVDAIVADMEISADPVPVPSRAPAQRRTSVPTPRQEPVPVGPKTAEERVAPASLSSLTAAVPVGQPLYGAMAFDACSAPSVTSMQAWRQSPYVAVGIYTSGSMRACPFQGGTSWINQVTAQGWGLIPIHVGPQSPCVQQANLAMISRNATTARAQGVTEAGIAVAAVQALGMGPGTLIELDMENYSMTDAECSAATVAHVSGWTQELHRLGYVSGVYGGPGSMMRDMSRAVAGDPSFVPPDQIWVAHWNQLQTTRDTYSPQFYPDVYWANHQRMRQYSGDTVETWGGVALHIDRNWADITLPGNPVRTDYGTNIVGPGSAGFVFTGSMTYWRPAAGSGVKQKAYWTGPSSTEFNGATWSPTLAPGTYRVEANVPDASVATKARYVLTSAGGTSETILDQSTASGYRLLGTVTVRTGQPASVHLADNSGGDTSKRIWADAIRFVSSTPPAVPGAPLAPTAVAGNGQATISWSPGTSGASPTTTYTVTASPGGSTVSVAAPTTTVTMTGLVNGTAYTFTVTASNAGGTGPASAATTAVMPGLAGGVTSVDPVRVLDTRFGAPANPGLVTAIPAGGNLRLRLVGAGSPVPSTATAVLANVTAVAGNSPGYLAVAGSPSSLVNWVSGAVVANLSTVPVATDGTVTLTNGGTSPVHVVLDVQGWIAPQVSTRLSPIAAVRLMDSRVGTSPNPRATALGPGESVEVKVSGSSVPAGAQAALLRVTATDPRAAGYLSVSPSGAGSTSVVNFLAGDTVGNTMVANLTSSGTVRLTNGSTGTTHVVVDVQGWTGPTAAQLYRATPQARLVDTRFGTTTNPGAAILGPGEVRTFRVAGAPGSPVPMGVSLLAVNVTITNGTRPGWVAIAASGTPGIPLVNYVANEARAGFGTVDVAADGTVRIRNESTGSVHVVLDVHGYGTTTP</sequence>
<keyword evidence="2" id="KW-0378">Hydrolase</keyword>
<dbReference type="SMART" id="SM00060">
    <property type="entry name" value="FN3"/>
    <property type="match status" value="1"/>
</dbReference>